<dbReference type="InterPro" id="IPR035965">
    <property type="entry name" value="PAS-like_dom_sf"/>
</dbReference>
<proteinExistence type="predicted"/>
<dbReference type="InterPro" id="IPR000700">
    <property type="entry name" value="PAS-assoc_C"/>
</dbReference>
<evidence type="ECO:0000256" key="1">
    <source>
        <dbReference type="ARBA" id="ARBA00000085"/>
    </source>
</evidence>
<feature type="domain" description="PAC" evidence="3">
    <location>
        <begin position="100"/>
        <end position="152"/>
    </location>
</feature>
<dbReference type="EC" id="2.7.13.3" evidence="2"/>
<accession>A0A1I7K0R9</accession>
<dbReference type="RefSeq" id="WP_093556569.1">
    <property type="nucleotide sequence ID" value="NZ_FPBO01000014.1"/>
</dbReference>
<dbReference type="CDD" id="cd00082">
    <property type="entry name" value="HisKA"/>
    <property type="match status" value="1"/>
</dbReference>
<protein>
    <recommendedName>
        <fullName evidence="2">histidine kinase</fullName>
        <ecNumber evidence="2">2.7.13.3</ecNumber>
    </recommendedName>
</protein>
<evidence type="ECO:0000313" key="5">
    <source>
        <dbReference type="Proteomes" id="UP000199391"/>
    </source>
</evidence>
<dbReference type="InterPro" id="IPR036097">
    <property type="entry name" value="HisK_dim/P_sf"/>
</dbReference>
<organism evidence="4 5">
    <name type="scientific">Pseudoduganella namucuonensis</name>
    <dbReference type="NCBI Taxonomy" id="1035707"/>
    <lineage>
        <taxon>Bacteria</taxon>
        <taxon>Pseudomonadati</taxon>
        <taxon>Pseudomonadota</taxon>
        <taxon>Betaproteobacteria</taxon>
        <taxon>Burkholderiales</taxon>
        <taxon>Oxalobacteraceae</taxon>
        <taxon>Telluria group</taxon>
        <taxon>Pseudoduganella</taxon>
    </lineage>
</organism>
<dbReference type="SUPFAM" id="SSF55785">
    <property type="entry name" value="PYP-like sensor domain (PAS domain)"/>
    <property type="match status" value="1"/>
</dbReference>
<dbReference type="Gene3D" id="1.10.287.130">
    <property type="match status" value="1"/>
</dbReference>
<keyword evidence="4" id="KW-0418">Kinase</keyword>
<dbReference type="AlphaFoldDB" id="A0A1I7K0R9"/>
<dbReference type="STRING" id="1035707.SAMN05216552_101453"/>
<dbReference type="PROSITE" id="PS50113">
    <property type="entry name" value="PAC"/>
    <property type="match status" value="1"/>
</dbReference>
<dbReference type="Proteomes" id="UP000199391">
    <property type="component" value="Unassembled WGS sequence"/>
</dbReference>
<keyword evidence="4" id="KW-0808">Transferase</keyword>
<dbReference type="OrthoDB" id="8737482at2"/>
<dbReference type="GO" id="GO:0000155">
    <property type="term" value="F:phosphorelay sensor kinase activity"/>
    <property type="evidence" value="ECO:0007669"/>
    <property type="project" value="InterPro"/>
</dbReference>
<dbReference type="EMBL" id="FPBO01000014">
    <property type="protein sequence ID" value="SFU91033.1"/>
    <property type="molecule type" value="Genomic_DNA"/>
</dbReference>
<evidence type="ECO:0000259" key="3">
    <source>
        <dbReference type="PROSITE" id="PS50113"/>
    </source>
</evidence>
<dbReference type="SUPFAM" id="SSF47384">
    <property type="entry name" value="Homodimeric domain of signal transducing histidine kinase"/>
    <property type="match status" value="1"/>
</dbReference>
<comment type="catalytic activity">
    <reaction evidence="1">
        <text>ATP + protein L-histidine = ADP + protein N-phospho-L-histidine.</text>
        <dbReference type="EC" id="2.7.13.3"/>
    </reaction>
</comment>
<dbReference type="Pfam" id="PF00512">
    <property type="entry name" value="HisKA"/>
    <property type="match status" value="1"/>
</dbReference>
<name>A0A1I7K0R9_9BURK</name>
<reference evidence="5" key="1">
    <citation type="submission" date="2016-10" db="EMBL/GenBank/DDBJ databases">
        <authorList>
            <person name="Varghese N."/>
            <person name="Submissions S."/>
        </authorList>
    </citation>
    <scope>NUCLEOTIDE SEQUENCE [LARGE SCALE GENOMIC DNA]</scope>
    <source>
        <strain evidence="5">CGMCC 1.11014</strain>
    </source>
</reference>
<gene>
    <name evidence="4" type="ORF">SAMN05216552_101453</name>
</gene>
<evidence type="ECO:0000313" key="4">
    <source>
        <dbReference type="EMBL" id="SFU91033.1"/>
    </source>
</evidence>
<dbReference type="SMART" id="SM00388">
    <property type="entry name" value="HisKA"/>
    <property type="match status" value="1"/>
</dbReference>
<evidence type="ECO:0000256" key="2">
    <source>
        <dbReference type="ARBA" id="ARBA00012438"/>
    </source>
</evidence>
<dbReference type="Gene3D" id="3.30.450.20">
    <property type="entry name" value="PAS domain"/>
    <property type="match status" value="1"/>
</dbReference>
<keyword evidence="5" id="KW-1185">Reference proteome</keyword>
<sequence>MNAPDRPGLVMFTPDSRTGWLECKHHGVIDSLPVPAYCCDLNNVIVCFNEAAAQLWGAAPERDGDGRFQAAHRLLRADGGELGPDETPATLATGTADLADGVELAVERPDGTKRLILSYPQPALGPGGDVLGVFCVDVDITDSRELEDALVRADASRRQVLSQLSHELRNPLSAILSATHVLHHIATAGPVERIADVLERQVRLMSDVASDLMEQPAEPTRVCAWRPAMMPAGDVIDQVLRDTAPLIASRGQTLRVSCAPEIMISRGGDLLASGMTAAIGHASQQGAPGSTLELEVTADGELLDIRIVAPPADGSAGSMAATSGDGTPQLADTREACDRLGGVLSSATPDPDAPGRIRIILPIASNS</sequence>
<dbReference type="InterPro" id="IPR003661">
    <property type="entry name" value="HisK_dim/P_dom"/>
</dbReference>